<evidence type="ECO:0000256" key="6">
    <source>
        <dbReference type="ARBA" id="ARBA00023136"/>
    </source>
</evidence>
<keyword evidence="8" id="KW-0325">Glycoprotein</keyword>
<reference evidence="12 13" key="1">
    <citation type="journal article" date="2007" name="Science">
        <title>Sea anemone genome reveals ancestral eumetazoan gene repertoire and genomic organization.</title>
        <authorList>
            <person name="Putnam N.H."/>
            <person name="Srivastava M."/>
            <person name="Hellsten U."/>
            <person name="Dirks B."/>
            <person name="Chapman J."/>
            <person name="Salamov A."/>
            <person name="Terry A."/>
            <person name="Shapiro H."/>
            <person name="Lindquist E."/>
            <person name="Kapitonov V.V."/>
            <person name="Jurka J."/>
            <person name="Genikhovich G."/>
            <person name="Grigoriev I.V."/>
            <person name="Lucas S.M."/>
            <person name="Steele R.E."/>
            <person name="Finnerty J.R."/>
            <person name="Technau U."/>
            <person name="Martindale M.Q."/>
            <person name="Rokhsar D.S."/>
        </authorList>
    </citation>
    <scope>NUCLEOTIDE SEQUENCE [LARGE SCALE GENOMIC DNA]</scope>
    <source>
        <strain evidence="13">CH2 X CH6</strain>
    </source>
</reference>
<evidence type="ECO:0000256" key="9">
    <source>
        <dbReference type="ARBA" id="ARBA00023224"/>
    </source>
</evidence>
<dbReference type="PANTHER" id="PTHR24246">
    <property type="entry name" value="OLFACTORY RECEPTOR AND ADENOSINE RECEPTOR"/>
    <property type="match status" value="1"/>
</dbReference>
<dbReference type="EMBL" id="DS470869">
    <property type="protein sequence ID" value="EDO29147.1"/>
    <property type="molecule type" value="Genomic_DNA"/>
</dbReference>
<evidence type="ECO:0000259" key="11">
    <source>
        <dbReference type="PROSITE" id="PS50262"/>
    </source>
</evidence>
<keyword evidence="4 10" id="KW-1133">Transmembrane helix</keyword>
<dbReference type="Gene3D" id="1.20.58.60">
    <property type="match status" value="1"/>
</dbReference>
<feature type="transmembrane region" description="Helical" evidence="10">
    <location>
        <begin position="204"/>
        <end position="224"/>
    </location>
</feature>
<evidence type="ECO:0000256" key="2">
    <source>
        <dbReference type="ARBA" id="ARBA00022475"/>
    </source>
</evidence>
<evidence type="ECO:0000256" key="1">
    <source>
        <dbReference type="ARBA" id="ARBA00004651"/>
    </source>
</evidence>
<evidence type="ECO:0000313" key="12">
    <source>
        <dbReference type="EMBL" id="EDO29147.1"/>
    </source>
</evidence>
<dbReference type="SUPFAM" id="SSF81321">
    <property type="entry name" value="Family A G protein-coupled receptor-like"/>
    <property type="match status" value="1"/>
</dbReference>
<dbReference type="GO" id="GO:0001609">
    <property type="term" value="F:G protein-coupled adenosine receptor activity"/>
    <property type="evidence" value="ECO:0000318"/>
    <property type="project" value="GO_Central"/>
</dbReference>
<dbReference type="Gene3D" id="1.20.1070.10">
    <property type="entry name" value="Rhodopsin 7-helix transmembrane proteins"/>
    <property type="match status" value="1"/>
</dbReference>
<feature type="transmembrane region" description="Helical" evidence="10">
    <location>
        <begin position="88"/>
        <end position="112"/>
    </location>
</feature>
<feature type="transmembrane region" description="Helical" evidence="10">
    <location>
        <begin position="157"/>
        <end position="176"/>
    </location>
</feature>
<dbReference type="PROSITE" id="PS50262">
    <property type="entry name" value="G_PROTEIN_RECEP_F1_2"/>
    <property type="match status" value="1"/>
</dbReference>
<dbReference type="Proteomes" id="UP000001593">
    <property type="component" value="Unassembled WGS sequence"/>
</dbReference>
<dbReference type="AlphaFoldDB" id="A7T4G9"/>
<dbReference type="SUPFAM" id="SSF46966">
    <property type="entry name" value="Spectrin repeat"/>
    <property type="match status" value="1"/>
</dbReference>
<accession>A7T4G9</accession>
<feature type="transmembrane region" description="Helical" evidence="10">
    <location>
        <begin position="124"/>
        <end position="145"/>
    </location>
</feature>
<gene>
    <name evidence="12" type="ORF">NEMVEDRAFT_v1g222206</name>
</gene>
<dbReference type="eggNOG" id="KOG3656">
    <property type="taxonomic scope" value="Eukaryota"/>
</dbReference>
<dbReference type="InterPro" id="IPR017452">
    <property type="entry name" value="GPCR_Rhodpsn_7TM"/>
</dbReference>
<evidence type="ECO:0000256" key="7">
    <source>
        <dbReference type="ARBA" id="ARBA00023170"/>
    </source>
</evidence>
<feature type="domain" description="G-protein coupled receptors family 1 profile" evidence="11">
    <location>
        <begin position="30"/>
        <end position="252"/>
    </location>
</feature>
<dbReference type="PANTHER" id="PTHR24246:SF27">
    <property type="entry name" value="ADENOSINE RECEPTOR, ISOFORM A"/>
    <property type="match status" value="1"/>
</dbReference>
<dbReference type="PhylomeDB" id="A7T4G9"/>
<keyword evidence="5" id="KW-0297">G-protein coupled receptor</keyword>
<evidence type="ECO:0000256" key="5">
    <source>
        <dbReference type="ARBA" id="ARBA00023040"/>
    </source>
</evidence>
<evidence type="ECO:0000256" key="4">
    <source>
        <dbReference type="ARBA" id="ARBA00022989"/>
    </source>
</evidence>
<protein>
    <recommendedName>
        <fullName evidence="11">G-protein coupled receptors family 1 profile domain-containing protein</fullName>
    </recommendedName>
</protein>
<keyword evidence="9" id="KW-0807">Transducer</keyword>
<dbReference type="InterPro" id="IPR000276">
    <property type="entry name" value="GPCR_Rhodpsn"/>
</dbReference>
<keyword evidence="13" id="KW-1185">Reference proteome</keyword>
<organism evidence="12 13">
    <name type="scientific">Nematostella vectensis</name>
    <name type="common">Starlet sea anemone</name>
    <dbReference type="NCBI Taxonomy" id="45351"/>
    <lineage>
        <taxon>Eukaryota</taxon>
        <taxon>Metazoa</taxon>
        <taxon>Cnidaria</taxon>
        <taxon>Anthozoa</taxon>
        <taxon>Hexacorallia</taxon>
        <taxon>Actiniaria</taxon>
        <taxon>Edwardsiidae</taxon>
        <taxon>Nematostella</taxon>
    </lineage>
</organism>
<evidence type="ECO:0000256" key="3">
    <source>
        <dbReference type="ARBA" id="ARBA00022692"/>
    </source>
</evidence>
<dbReference type="Pfam" id="PF00001">
    <property type="entry name" value="7tm_1"/>
    <property type="match status" value="2"/>
</dbReference>
<dbReference type="GO" id="GO:0007186">
    <property type="term" value="P:G protein-coupled receptor signaling pathway"/>
    <property type="evidence" value="ECO:0000318"/>
    <property type="project" value="GO_Central"/>
</dbReference>
<dbReference type="CDD" id="cd00637">
    <property type="entry name" value="7tm_classA_rhodopsin-like"/>
    <property type="match status" value="1"/>
</dbReference>
<dbReference type="HOGENOM" id="CLU_009579_16_2_1"/>
<dbReference type="InParanoid" id="A7T4G9"/>
<keyword evidence="7" id="KW-0675">Receptor</keyword>
<keyword evidence="6 10" id="KW-0472">Membrane</keyword>
<name>A7T4G9_NEMVE</name>
<evidence type="ECO:0000313" key="13">
    <source>
        <dbReference type="Proteomes" id="UP000001593"/>
    </source>
</evidence>
<sequence length="375" mass="43099">MPNFSNTTVVVMKMVLYEVMATTGLVIFLANSLTLVTFYVHKNLIRRSGYFLLSVAVADTLIGLSALFTNTAKLTDSYHGLFRVFCRLFSQVSIASICGLIIVAIERLYATYFPFKHRCLQKRVFAAGIAIPWLLTLSISVTYIQEYTYQFAKKGKTAVSMAGLVVICAAYAAIFIKVKKQHVQHQQAALPRAQRRERELAKTLFIVTVLSLLCWLPDSVYHFVPYYDGKSVQHRVYQFLRLMNSMVNPLVYVCRMKEFRRTLGYLLRLVFCCRRNNFVAPNTIQDHVGTLERKCGQPVSRDLASLEQQKEFIDNTAKDAEVFDSRVKEFLRSSEDLMGKTTISSTDRRTIDKECDQLETRWHRLKTDLGKEERK</sequence>
<feature type="transmembrane region" description="Helical" evidence="10">
    <location>
        <begin position="49"/>
        <end position="68"/>
    </location>
</feature>
<evidence type="ECO:0000256" key="10">
    <source>
        <dbReference type="SAM" id="Phobius"/>
    </source>
</evidence>
<evidence type="ECO:0000256" key="8">
    <source>
        <dbReference type="ARBA" id="ARBA00023180"/>
    </source>
</evidence>
<dbReference type="SMART" id="SM01381">
    <property type="entry name" value="7TM_GPCR_Srsx"/>
    <property type="match status" value="1"/>
</dbReference>
<proteinExistence type="predicted"/>
<dbReference type="GO" id="GO:0005886">
    <property type="term" value="C:plasma membrane"/>
    <property type="evidence" value="ECO:0000318"/>
    <property type="project" value="GO_Central"/>
</dbReference>
<feature type="transmembrane region" description="Helical" evidence="10">
    <location>
        <begin position="20"/>
        <end position="40"/>
    </location>
</feature>
<dbReference type="OMA" id="ISASHCI"/>
<dbReference type="FunCoup" id="A7T4G9">
    <property type="interactions" value="33"/>
</dbReference>
<keyword evidence="3 10" id="KW-0812">Transmembrane</keyword>
<comment type="subcellular location">
    <subcellularLocation>
        <location evidence="1">Cell membrane</location>
        <topology evidence="1">Multi-pass membrane protein</topology>
    </subcellularLocation>
</comment>
<keyword evidence="2" id="KW-1003">Cell membrane</keyword>
<dbReference type="PRINTS" id="PR00237">
    <property type="entry name" value="GPCRRHODOPSN"/>
</dbReference>